<keyword evidence="16" id="KW-1185">Reference proteome</keyword>
<evidence type="ECO:0000256" key="2">
    <source>
        <dbReference type="ARBA" id="ARBA00022448"/>
    </source>
</evidence>
<dbReference type="InterPro" id="IPR037066">
    <property type="entry name" value="Plug_dom_sf"/>
</dbReference>
<evidence type="ECO:0000256" key="12">
    <source>
        <dbReference type="SAM" id="MobiDB-lite"/>
    </source>
</evidence>
<dbReference type="PANTHER" id="PTHR30069:SF29">
    <property type="entry name" value="HEMOGLOBIN AND HEMOGLOBIN-HAPTOGLOBIN-BINDING PROTEIN 1-RELATED"/>
    <property type="match status" value="1"/>
</dbReference>
<evidence type="ECO:0000256" key="1">
    <source>
        <dbReference type="ARBA" id="ARBA00004571"/>
    </source>
</evidence>
<dbReference type="InterPro" id="IPR039426">
    <property type="entry name" value="TonB-dep_rcpt-like"/>
</dbReference>
<dbReference type="GO" id="GO:0015344">
    <property type="term" value="F:siderophore uptake transmembrane transporter activity"/>
    <property type="evidence" value="ECO:0007669"/>
    <property type="project" value="TreeGrafter"/>
</dbReference>
<dbReference type="PROSITE" id="PS52016">
    <property type="entry name" value="TONB_DEPENDENT_REC_3"/>
    <property type="match status" value="1"/>
</dbReference>
<keyword evidence="6 11" id="KW-0798">TonB box</keyword>
<proteinExistence type="inferred from homology"/>
<protein>
    <submittedName>
        <fullName evidence="15">TonB-dependent receptor</fullName>
    </submittedName>
</protein>
<dbReference type="Pfam" id="PF07715">
    <property type="entry name" value="Plug"/>
    <property type="match status" value="1"/>
</dbReference>
<dbReference type="PANTHER" id="PTHR30069">
    <property type="entry name" value="TONB-DEPENDENT OUTER MEMBRANE RECEPTOR"/>
    <property type="match status" value="1"/>
</dbReference>
<comment type="subcellular location">
    <subcellularLocation>
        <location evidence="1 10">Cell outer membrane</location>
        <topology evidence="1 10">Multi-pass membrane protein</topology>
    </subcellularLocation>
</comment>
<evidence type="ECO:0000259" key="13">
    <source>
        <dbReference type="Pfam" id="PF00593"/>
    </source>
</evidence>
<organism evidence="15 16">
    <name type="scientific">Sphingomonas gei</name>
    <dbReference type="NCBI Taxonomy" id="1395960"/>
    <lineage>
        <taxon>Bacteria</taxon>
        <taxon>Pseudomonadati</taxon>
        <taxon>Pseudomonadota</taxon>
        <taxon>Alphaproteobacteria</taxon>
        <taxon>Sphingomonadales</taxon>
        <taxon>Sphingomonadaceae</taxon>
        <taxon>Sphingomonas</taxon>
    </lineage>
</organism>
<dbReference type="InterPro" id="IPR012910">
    <property type="entry name" value="Plug_dom"/>
</dbReference>
<dbReference type="GO" id="GO:0044718">
    <property type="term" value="P:siderophore transmembrane transport"/>
    <property type="evidence" value="ECO:0007669"/>
    <property type="project" value="TreeGrafter"/>
</dbReference>
<evidence type="ECO:0000256" key="5">
    <source>
        <dbReference type="ARBA" id="ARBA00022729"/>
    </source>
</evidence>
<dbReference type="InterPro" id="IPR036942">
    <property type="entry name" value="Beta-barrel_TonB_sf"/>
</dbReference>
<evidence type="ECO:0000256" key="8">
    <source>
        <dbReference type="ARBA" id="ARBA00023170"/>
    </source>
</evidence>
<feature type="domain" description="TonB-dependent receptor-like beta-barrel" evidence="13">
    <location>
        <begin position="235"/>
        <end position="646"/>
    </location>
</feature>
<comment type="similarity">
    <text evidence="10 11">Belongs to the TonB-dependent receptor family.</text>
</comment>
<dbReference type="InterPro" id="IPR000531">
    <property type="entry name" value="Beta-barrel_TonB"/>
</dbReference>
<dbReference type="Gene3D" id="2.170.130.10">
    <property type="entry name" value="TonB-dependent receptor, plug domain"/>
    <property type="match status" value="1"/>
</dbReference>
<evidence type="ECO:0000256" key="4">
    <source>
        <dbReference type="ARBA" id="ARBA00022692"/>
    </source>
</evidence>
<feature type="domain" description="TonB-dependent receptor plug" evidence="14">
    <location>
        <begin position="34"/>
        <end position="144"/>
    </location>
</feature>
<keyword evidence="5" id="KW-0732">Signal</keyword>
<evidence type="ECO:0000256" key="11">
    <source>
        <dbReference type="RuleBase" id="RU003357"/>
    </source>
</evidence>
<evidence type="ECO:0000256" key="6">
    <source>
        <dbReference type="ARBA" id="ARBA00023077"/>
    </source>
</evidence>
<evidence type="ECO:0000256" key="7">
    <source>
        <dbReference type="ARBA" id="ARBA00023136"/>
    </source>
</evidence>
<reference evidence="15 16" key="1">
    <citation type="submission" date="2019-04" db="EMBL/GenBank/DDBJ databases">
        <title>Sphingomonas psychrotolerans sp. nov., isolated from soil in the Tianshan Mountains, Xinjiang, China.</title>
        <authorList>
            <person name="Luo Y."/>
            <person name="Sheng H."/>
        </authorList>
    </citation>
    <scope>NUCLEOTIDE SEQUENCE [LARGE SCALE GENOMIC DNA]</scope>
    <source>
        <strain evidence="15 16">ZFGT-11</strain>
    </source>
</reference>
<dbReference type="GO" id="GO:0009279">
    <property type="term" value="C:cell outer membrane"/>
    <property type="evidence" value="ECO:0007669"/>
    <property type="project" value="UniProtKB-SubCell"/>
</dbReference>
<comment type="caution">
    <text evidence="15">The sequence shown here is derived from an EMBL/GenBank/DDBJ whole genome shotgun (WGS) entry which is preliminary data.</text>
</comment>
<dbReference type="OrthoDB" id="7374174at2"/>
<sequence>MTILFGSASPALAQSEPPEIVITGRGLDAPPGEAAYDVVTIDRERLTSTASNRLEDVLRDAAGVAQFRRSDSRSAHPTSQGVTLRGLGGNASSRALVTLDGVPQTDPFGGWVAFPAYLPERLAAIRITRGGGSGYAGPGALAGTIDLISGSPTDLGTLQLRTAYGSRDSVDATALASATLGGGFVTLAGQYARGDGLIPVVEEDRGPADRAAPYEQASLALRGVVDIGGGTELQANLSGFTDRRDRGVDFTRVASDGADASIRLVKRGDWGWSALAYLQTRQFASGFASVDDARTAASPTLDQYNVPATGVGGRIEIAPPIGGGITLRLGSDVRRVSGRTQERYTFVAGAPTRRRVGGGESTTFGGFADASYEAGALTLNAGGRLDHWTITNGSLVERPLAGGAALTNLAFPDRSGTEATGRVGAALATGAVTFRAAGYRGWRLPTLNELYRPFRVGADATAANAVLDPERLTGAELGLDWRPAAQLTLRATGYWNRLDGAIANVTLASGPGTFPGVGFVSAAGVYRQRQNLDAVEARGVELDGRFASGPFSVAASYAFVDSRVHASGIAAGLDDLRPAQTAAHQASTTLAWRRGDLGASLTARYASPQFEDDQNSRELADALTFDAVAALPMTQNLSIEARAENLADARVEAGISGPGVVERATPRTFWLGLRYRLR</sequence>
<evidence type="ECO:0000256" key="10">
    <source>
        <dbReference type="PROSITE-ProRule" id="PRU01360"/>
    </source>
</evidence>
<evidence type="ECO:0000313" key="16">
    <source>
        <dbReference type="Proteomes" id="UP000306147"/>
    </source>
</evidence>
<keyword evidence="7 10" id="KW-0472">Membrane</keyword>
<evidence type="ECO:0000259" key="14">
    <source>
        <dbReference type="Pfam" id="PF07715"/>
    </source>
</evidence>
<keyword evidence="8 15" id="KW-0675">Receptor</keyword>
<accession>A0A4S1XBU0</accession>
<evidence type="ECO:0000313" key="15">
    <source>
        <dbReference type="EMBL" id="TGX53551.1"/>
    </source>
</evidence>
<dbReference type="Pfam" id="PF00593">
    <property type="entry name" value="TonB_dep_Rec_b-barrel"/>
    <property type="match status" value="1"/>
</dbReference>
<keyword evidence="4 10" id="KW-0812">Transmembrane</keyword>
<gene>
    <name evidence="15" type="ORF">E5A73_12025</name>
</gene>
<evidence type="ECO:0000256" key="9">
    <source>
        <dbReference type="ARBA" id="ARBA00023237"/>
    </source>
</evidence>
<dbReference type="SUPFAM" id="SSF56935">
    <property type="entry name" value="Porins"/>
    <property type="match status" value="1"/>
</dbReference>
<keyword evidence="2 10" id="KW-0813">Transport</keyword>
<dbReference type="AlphaFoldDB" id="A0A4S1XBU0"/>
<dbReference type="RefSeq" id="WP_135964057.1">
    <property type="nucleotide sequence ID" value="NZ_SRXT01000004.1"/>
</dbReference>
<keyword evidence="3 10" id="KW-1134">Transmembrane beta strand</keyword>
<evidence type="ECO:0000256" key="3">
    <source>
        <dbReference type="ARBA" id="ARBA00022452"/>
    </source>
</evidence>
<dbReference type="EMBL" id="SRXT01000004">
    <property type="protein sequence ID" value="TGX53551.1"/>
    <property type="molecule type" value="Genomic_DNA"/>
</dbReference>
<feature type="region of interest" description="Disordered" evidence="12">
    <location>
        <begin position="68"/>
        <end position="87"/>
    </location>
</feature>
<dbReference type="Gene3D" id="2.40.170.20">
    <property type="entry name" value="TonB-dependent receptor, beta-barrel domain"/>
    <property type="match status" value="1"/>
</dbReference>
<dbReference type="Proteomes" id="UP000306147">
    <property type="component" value="Unassembled WGS sequence"/>
</dbReference>
<keyword evidence="9 10" id="KW-0998">Cell outer membrane</keyword>
<name>A0A4S1XBU0_9SPHN</name>